<name>A0A1Y5PWM9_9SPHN</name>
<feature type="transmembrane region" description="Helical" evidence="1">
    <location>
        <begin position="84"/>
        <end position="105"/>
    </location>
</feature>
<sequence length="141" mass="15289">MTFREKTAWLTLVSMIVAYSLYFGFILAGHPAGRELFPMLWLFGSIAATQAIVVIAGTVILALRSPKSERARADERDRAIRRRGAAAAYYLLLAGMILVGVVMPFTSGGVELANTGLFAIVVAELVNSAVVLSSYRRGWHG</sequence>
<keyword evidence="1" id="KW-0812">Transmembrane</keyword>
<accession>A0A1Y5PWM9</accession>
<evidence type="ECO:0000256" key="1">
    <source>
        <dbReference type="SAM" id="Phobius"/>
    </source>
</evidence>
<dbReference type="KEGG" id="sphu:SPPYR_0504"/>
<feature type="transmembrane region" description="Helical" evidence="1">
    <location>
        <begin position="40"/>
        <end position="63"/>
    </location>
</feature>
<evidence type="ECO:0000313" key="2">
    <source>
        <dbReference type="EMBL" id="SBV31624.1"/>
    </source>
</evidence>
<proteinExistence type="predicted"/>
<dbReference type="AlphaFoldDB" id="A0A1Y5PWM9"/>
<keyword evidence="1" id="KW-0472">Membrane</keyword>
<gene>
    <name evidence="2" type="ORF">SPPYR_0504</name>
</gene>
<protein>
    <recommendedName>
        <fullName evidence="3">Transmembrane protein</fullName>
    </recommendedName>
</protein>
<dbReference type="EMBL" id="LT598653">
    <property type="protein sequence ID" value="SBV31624.1"/>
    <property type="molecule type" value="Genomic_DNA"/>
</dbReference>
<feature type="transmembrane region" description="Helical" evidence="1">
    <location>
        <begin position="117"/>
        <end position="135"/>
    </location>
</feature>
<dbReference type="RefSeq" id="WP_295323320.1">
    <property type="nucleotide sequence ID" value="NZ_LT598653.1"/>
</dbReference>
<organism evidence="2">
    <name type="scientific">uncultured Sphingopyxis sp</name>
    <dbReference type="NCBI Taxonomy" id="310581"/>
    <lineage>
        <taxon>Bacteria</taxon>
        <taxon>Pseudomonadati</taxon>
        <taxon>Pseudomonadota</taxon>
        <taxon>Alphaproteobacteria</taxon>
        <taxon>Sphingomonadales</taxon>
        <taxon>Sphingomonadaceae</taxon>
        <taxon>Sphingopyxis</taxon>
        <taxon>environmental samples</taxon>
    </lineage>
</organism>
<feature type="transmembrane region" description="Helical" evidence="1">
    <location>
        <begin position="7"/>
        <end position="28"/>
    </location>
</feature>
<reference evidence="2" key="1">
    <citation type="submission" date="2016-03" db="EMBL/GenBank/DDBJ databases">
        <authorList>
            <person name="Ploux O."/>
        </authorList>
    </citation>
    <scope>NUCLEOTIDE SEQUENCE</scope>
    <source>
        <strain evidence="2">UC10</strain>
    </source>
</reference>
<evidence type="ECO:0008006" key="3">
    <source>
        <dbReference type="Google" id="ProtNLM"/>
    </source>
</evidence>
<keyword evidence="1" id="KW-1133">Transmembrane helix</keyword>